<name>A0A174EJA5_9FIRM</name>
<gene>
    <name evidence="1" type="ORF">ERS852456_02369</name>
</gene>
<protein>
    <submittedName>
        <fullName evidence="1">Uncharacterized protein</fullName>
    </submittedName>
</protein>
<reference evidence="1 2" key="1">
    <citation type="submission" date="2015-09" db="EMBL/GenBank/DDBJ databases">
        <authorList>
            <consortium name="Pathogen Informatics"/>
        </authorList>
    </citation>
    <scope>NUCLEOTIDE SEQUENCE [LARGE SCALE GENOMIC DNA]</scope>
    <source>
        <strain evidence="1 2">2789STDY5834841</strain>
    </source>
</reference>
<organism evidence="1 2">
    <name type="scientific">[Ruminococcus] torques</name>
    <dbReference type="NCBI Taxonomy" id="33039"/>
    <lineage>
        <taxon>Bacteria</taxon>
        <taxon>Bacillati</taxon>
        <taxon>Bacillota</taxon>
        <taxon>Clostridia</taxon>
        <taxon>Lachnospirales</taxon>
        <taxon>Lachnospiraceae</taxon>
        <taxon>Mediterraneibacter</taxon>
    </lineage>
</organism>
<dbReference type="EMBL" id="CYZO01000037">
    <property type="protein sequence ID" value="CUO36818.1"/>
    <property type="molecule type" value="Genomic_DNA"/>
</dbReference>
<evidence type="ECO:0000313" key="2">
    <source>
        <dbReference type="Proteomes" id="UP000095787"/>
    </source>
</evidence>
<dbReference type="AlphaFoldDB" id="A0A174EJA5"/>
<accession>A0A174EJA5</accession>
<proteinExistence type="predicted"/>
<dbReference type="RefSeq" id="WP_009320884.1">
    <property type="nucleotide sequence ID" value="NZ_CYZO01000037.1"/>
</dbReference>
<evidence type="ECO:0000313" key="1">
    <source>
        <dbReference type="EMBL" id="CUO36818.1"/>
    </source>
</evidence>
<dbReference type="Proteomes" id="UP000095787">
    <property type="component" value="Unassembled WGS sequence"/>
</dbReference>
<sequence>MDNKSVLYQLMDTRMGEALHKITKEDTAFMQTKEKADKYAAKLASLNLPEETMRLIDQYVNERSANWVRYGELAYMLGFSDCKELLLGSRHIPEMKDED</sequence>